<keyword evidence="3" id="KW-1003">Cell membrane</keyword>
<keyword evidence="5" id="KW-0029">Amino-acid transport</keyword>
<comment type="caution">
    <text evidence="10">The sequence shown here is derived from an EMBL/GenBank/DDBJ whole genome shotgun (WGS) entry which is preliminary data.</text>
</comment>
<evidence type="ECO:0000313" key="10">
    <source>
        <dbReference type="EMBL" id="GAI47810.1"/>
    </source>
</evidence>
<dbReference type="PANTHER" id="PTHR11795">
    <property type="entry name" value="BRANCHED-CHAIN AMINO ACID TRANSPORT SYSTEM PERMEASE PROTEIN LIVH"/>
    <property type="match status" value="1"/>
</dbReference>
<dbReference type="GO" id="GO:0005886">
    <property type="term" value="C:plasma membrane"/>
    <property type="evidence" value="ECO:0007669"/>
    <property type="project" value="UniProtKB-SubCell"/>
</dbReference>
<dbReference type="Pfam" id="PF02653">
    <property type="entry name" value="BPD_transp_2"/>
    <property type="match status" value="1"/>
</dbReference>
<protein>
    <recommendedName>
        <fullName evidence="11">Branched-chain amino acid ABC transporter permease</fullName>
    </recommendedName>
</protein>
<evidence type="ECO:0000256" key="2">
    <source>
        <dbReference type="ARBA" id="ARBA00022448"/>
    </source>
</evidence>
<keyword evidence="6 9" id="KW-1133">Transmembrane helix</keyword>
<dbReference type="InterPro" id="IPR052157">
    <property type="entry name" value="BCAA_transport_permease"/>
</dbReference>
<name>X1Q9T4_9ZZZZ</name>
<comment type="similarity">
    <text evidence="8">Belongs to the binding-protein-dependent transport system permease family. LivHM subfamily.</text>
</comment>
<evidence type="ECO:0000256" key="6">
    <source>
        <dbReference type="ARBA" id="ARBA00022989"/>
    </source>
</evidence>
<evidence type="ECO:0000256" key="7">
    <source>
        <dbReference type="ARBA" id="ARBA00023136"/>
    </source>
</evidence>
<dbReference type="CDD" id="cd06582">
    <property type="entry name" value="TM_PBP1_LivH_like"/>
    <property type="match status" value="1"/>
</dbReference>
<proteinExistence type="inferred from homology"/>
<evidence type="ECO:0000256" key="5">
    <source>
        <dbReference type="ARBA" id="ARBA00022970"/>
    </source>
</evidence>
<dbReference type="GO" id="GO:0022857">
    <property type="term" value="F:transmembrane transporter activity"/>
    <property type="evidence" value="ECO:0007669"/>
    <property type="project" value="InterPro"/>
</dbReference>
<evidence type="ECO:0000256" key="3">
    <source>
        <dbReference type="ARBA" id="ARBA00022475"/>
    </source>
</evidence>
<comment type="subcellular location">
    <subcellularLocation>
        <location evidence="1">Cell membrane</location>
        <topology evidence="1">Multi-pass membrane protein</topology>
    </subcellularLocation>
</comment>
<organism evidence="10">
    <name type="scientific">marine sediment metagenome</name>
    <dbReference type="NCBI Taxonomy" id="412755"/>
    <lineage>
        <taxon>unclassified sequences</taxon>
        <taxon>metagenomes</taxon>
        <taxon>ecological metagenomes</taxon>
    </lineage>
</organism>
<evidence type="ECO:0000256" key="9">
    <source>
        <dbReference type="SAM" id="Phobius"/>
    </source>
</evidence>
<keyword evidence="2" id="KW-0813">Transport</keyword>
<dbReference type="InterPro" id="IPR001851">
    <property type="entry name" value="ABC_transp_permease"/>
</dbReference>
<accession>X1Q9T4</accession>
<keyword evidence="4 9" id="KW-0812">Transmembrane</keyword>
<evidence type="ECO:0000256" key="8">
    <source>
        <dbReference type="ARBA" id="ARBA00037998"/>
    </source>
</evidence>
<gene>
    <name evidence="10" type="ORF">S06H3_62359</name>
</gene>
<evidence type="ECO:0000256" key="4">
    <source>
        <dbReference type="ARBA" id="ARBA00022692"/>
    </source>
</evidence>
<reference evidence="10" key="1">
    <citation type="journal article" date="2014" name="Front. Microbiol.">
        <title>High frequency of phylogenetically diverse reductive dehalogenase-homologous genes in deep subseafloor sedimentary metagenomes.</title>
        <authorList>
            <person name="Kawai M."/>
            <person name="Futagami T."/>
            <person name="Toyoda A."/>
            <person name="Takaki Y."/>
            <person name="Nishi S."/>
            <person name="Hori S."/>
            <person name="Arai W."/>
            <person name="Tsubouchi T."/>
            <person name="Morono Y."/>
            <person name="Uchiyama I."/>
            <person name="Ito T."/>
            <person name="Fujiyama A."/>
            <person name="Inagaki F."/>
            <person name="Takami H."/>
        </authorList>
    </citation>
    <scope>NUCLEOTIDE SEQUENCE</scope>
    <source>
        <strain evidence="10">Expedition CK06-06</strain>
    </source>
</reference>
<dbReference type="PANTHER" id="PTHR11795:SF442">
    <property type="entry name" value="ABC TRANSPORTER ATP-BINDING PROTEIN"/>
    <property type="match status" value="1"/>
</dbReference>
<keyword evidence="7 9" id="KW-0472">Membrane</keyword>
<evidence type="ECO:0008006" key="11">
    <source>
        <dbReference type="Google" id="ProtNLM"/>
    </source>
</evidence>
<dbReference type="EMBL" id="BARV01041090">
    <property type="protein sequence ID" value="GAI47810.1"/>
    <property type="molecule type" value="Genomic_DNA"/>
</dbReference>
<dbReference type="AlphaFoldDB" id="X1Q9T4"/>
<evidence type="ECO:0000256" key="1">
    <source>
        <dbReference type="ARBA" id="ARBA00004651"/>
    </source>
</evidence>
<sequence>MGKVIIAAMEDKDHVRALGISVEKYFSLVFIIGSVLAACGGVLYAPITSIHPYMGMQFILLCFSVVVVGGMGNINGTFYSAFGLGMVVAITGRYWPQGAEAMIFVAMAVVLIIRPIDV</sequence>
<feature type="transmembrane region" description="Helical" evidence="9">
    <location>
        <begin position="94"/>
        <end position="113"/>
    </location>
</feature>
<feature type="transmembrane region" description="Helical" evidence="9">
    <location>
        <begin position="58"/>
        <end position="82"/>
    </location>
</feature>
<dbReference type="GO" id="GO:0006865">
    <property type="term" value="P:amino acid transport"/>
    <property type="evidence" value="ECO:0007669"/>
    <property type="project" value="UniProtKB-KW"/>
</dbReference>
<feature type="transmembrane region" description="Helical" evidence="9">
    <location>
        <begin position="25"/>
        <end position="46"/>
    </location>
</feature>